<keyword evidence="3" id="KW-1043">Host membrane</keyword>
<organism evidence="8">
    <name type="scientific">Avian reticuloendotheliosis virus</name>
    <dbReference type="NCBI Taxonomy" id="11636"/>
    <lineage>
        <taxon>Viruses</taxon>
        <taxon>Riboviria</taxon>
        <taxon>Pararnavirae</taxon>
        <taxon>Artverviricota</taxon>
        <taxon>Revtraviricetes</taxon>
        <taxon>Ortervirales</taxon>
        <taxon>Retroviridae</taxon>
        <taxon>Orthoretrovirinae</taxon>
        <taxon>Gammaretrovirus</taxon>
        <taxon>Gammaretrovirus aviretend</taxon>
    </lineage>
</organism>
<dbReference type="Pfam" id="PF00098">
    <property type="entry name" value="zf-CCHC"/>
    <property type="match status" value="1"/>
</dbReference>
<dbReference type="InterPro" id="IPR003036">
    <property type="entry name" value="Gag_P30"/>
</dbReference>
<organismHost>
    <name type="scientific">Galliformes</name>
    <name type="common">landfowls</name>
    <dbReference type="NCBI Taxonomy" id="8976"/>
</organismHost>
<keyword evidence="4" id="KW-0472">Membrane</keyword>
<sequence>MGQAGSKGLLTPLECILKNFSDFKKRAGDYGGDVDSFTLRKLCESEWPTLGVGWPKEGTLDFGVVVAVRNIVFGKHEGHPDQVIYITVWTDITIERPKYLKDCGCKPTGPSKVLLASQKVNPRRPVLPSAPESPPRTRRAQFLDERPLSPAPAPPPPYPEVPAIAEEGEEGQQPDSTVMASPPHTRSGLEFGAQGPSGMYPLRETGERDMGGRPMRTYVPFTTSDLYNWKNQNPSFSQAPDEVISLLESVFYTHQPTWDDCQQLLRTLFTTEERERVRTESRREVRNDQGVQVTDEREIEAQFPATRPDWDPNTGRGNDNLERYRQILLRGLRAAARKPTNLSKITEVRQGADESPTAYLERLYQAYRTWSPIDPRAPENQAAIVIQFVSQSAPDIRKKIQKIDGFQGKSLSELVAIAQKVFDQREDPAKATHELTQKMAKVLLAQESRAERGSKKTPPGKGRPPLGKNQCAYCKEEGHWKKNCPKLVSGATPVLVEELQ</sequence>
<dbReference type="SMART" id="SM00343">
    <property type="entry name" value="ZnF_C2HC"/>
    <property type="match status" value="1"/>
</dbReference>
<feature type="domain" description="CCHC-type" evidence="7">
    <location>
        <begin position="471"/>
        <end position="486"/>
    </location>
</feature>
<dbReference type="PROSITE" id="PS50158">
    <property type="entry name" value="ZF_CCHC"/>
    <property type="match status" value="1"/>
</dbReference>
<evidence type="ECO:0000256" key="1">
    <source>
        <dbReference type="ARBA" id="ARBA00004165"/>
    </source>
</evidence>
<accession>A0A346QRT1</accession>
<dbReference type="Gene3D" id="1.10.375.10">
    <property type="entry name" value="Human Immunodeficiency Virus Type 1 Capsid Protein"/>
    <property type="match status" value="1"/>
</dbReference>
<protein>
    <submittedName>
        <fullName evidence="8">Gag protein</fullName>
    </submittedName>
</protein>
<dbReference type="InterPro" id="IPR010999">
    <property type="entry name" value="Retrovr_matrix"/>
</dbReference>
<reference evidence="8" key="1">
    <citation type="submission" date="2017-11" db="EMBL/GenBank/DDBJ databases">
        <title>Virus Isolation and Pathogenicity Analysis of the Avian Reticuloendotheliosis.</title>
        <authorList>
            <person name="Xu A."/>
            <person name="Zhong Q."/>
            <person name="Huo C."/>
            <person name="Zhang G."/>
            <person name="Hu Y."/>
        </authorList>
    </citation>
    <scope>NUCLEOTIDE SEQUENCE</scope>
    <source>
        <strain evidence="8">BJ1503</strain>
    </source>
</reference>
<dbReference type="SUPFAM" id="SSF57756">
    <property type="entry name" value="Retrovirus zinc finger-like domains"/>
    <property type="match status" value="1"/>
</dbReference>
<dbReference type="InterPro" id="IPR000840">
    <property type="entry name" value="G_retro_matrix"/>
</dbReference>
<dbReference type="GO" id="GO:0020002">
    <property type="term" value="C:host cell plasma membrane"/>
    <property type="evidence" value="ECO:0007669"/>
    <property type="project" value="UniProtKB-SubCell"/>
</dbReference>
<dbReference type="InterPro" id="IPR001878">
    <property type="entry name" value="Znf_CCHC"/>
</dbReference>
<dbReference type="PANTHER" id="PTHR33166">
    <property type="entry name" value="GAG_P30 DOMAIN-CONTAINING PROTEIN"/>
    <property type="match status" value="1"/>
</dbReference>
<dbReference type="SUPFAM" id="SSF47836">
    <property type="entry name" value="Retroviral matrix proteins"/>
    <property type="match status" value="1"/>
</dbReference>
<evidence type="ECO:0000313" key="8">
    <source>
        <dbReference type="EMBL" id="AXR98701.1"/>
    </source>
</evidence>
<evidence type="ECO:0000256" key="4">
    <source>
        <dbReference type="ARBA" id="ARBA00023136"/>
    </source>
</evidence>
<dbReference type="InterPro" id="IPR036875">
    <property type="entry name" value="Znf_CCHC_sf"/>
</dbReference>
<name>A0A346QRT1_AVIRE</name>
<feature type="region of interest" description="Disordered" evidence="6">
    <location>
        <begin position="115"/>
        <end position="198"/>
    </location>
</feature>
<feature type="compositionally biased region" description="Pro residues" evidence="6">
    <location>
        <begin position="149"/>
        <end position="160"/>
    </location>
</feature>
<evidence type="ECO:0000256" key="5">
    <source>
        <dbReference type="PROSITE-ProRule" id="PRU00047"/>
    </source>
</evidence>
<dbReference type="Pfam" id="PF01140">
    <property type="entry name" value="Gag_MA"/>
    <property type="match status" value="1"/>
</dbReference>
<dbReference type="InterPro" id="IPR036946">
    <property type="entry name" value="G_retro_matrix_sf"/>
</dbReference>
<proteinExistence type="predicted"/>
<dbReference type="Gene3D" id="4.10.60.10">
    <property type="entry name" value="Zinc finger, CCHC-type"/>
    <property type="match status" value="1"/>
</dbReference>
<dbReference type="Pfam" id="PF02093">
    <property type="entry name" value="Gag_p30"/>
    <property type="match status" value="1"/>
</dbReference>
<evidence type="ECO:0000259" key="7">
    <source>
        <dbReference type="PROSITE" id="PS50158"/>
    </source>
</evidence>
<keyword evidence="5" id="KW-0862">Zinc</keyword>
<dbReference type="SUPFAM" id="SSF47943">
    <property type="entry name" value="Retrovirus capsid protein, N-terminal core domain"/>
    <property type="match status" value="1"/>
</dbReference>
<evidence type="ECO:0000256" key="3">
    <source>
        <dbReference type="ARBA" id="ARBA00022870"/>
    </source>
</evidence>
<keyword evidence="2" id="KW-1032">Host cell membrane</keyword>
<dbReference type="GO" id="GO:0008270">
    <property type="term" value="F:zinc ion binding"/>
    <property type="evidence" value="ECO:0007669"/>
    <property type="project" value="UniProtKB-KW"/>
</dbReference>
<dbReference type="Gene3D" id="1.10.150.180">
    <property type="entry name" value="Gamma-retroviral matrix domain"/>
    <property type="match status" value="1"/>
</dbReference>
<dbReference type="GO" id="GO:0019068">
    <property type="term" value="P:virion assembly"/>
    <property type="evidence" value="ECO:0007669"/>
    <property type="project" value="InterPro"/>
</dbReference>
<dbReference type="EMBL" id="MG471384">
    <property type="protein sequence ID" value="AXR98701.1"/>
    <property type="molecule type" value="Genomic_DNA"/>
</dbReference>
<evidence type="ECO:0000256" key="6">
    <source>
        <dbReference type="SAM" id="MobiDB-lite"/>
    </source>
</evidence>
<keyword evidence="5" id="KW-0863">Zinc-finger</keyword>
<evidence type="ECO:0000256" key="2">
    <source>
        <dbReference type="ARBA" id="ARBA00022511"/>
    </source>
</evidence>
<dbReference type="GO" id="GO:0003676">
    <property type="term" value="F:nucleic acid binding"/>
    <property type="evidence" value="ECO:0007669"/>
    <property type="project" value="InterPro"/>
</dbReference>
<feature type="region of interest" description="Disordered" evidence="6">
    <location>
        <begin position="446"/>
        <end position="470"/>
    </location>
</feature>
<dbReference type="InterPro" id="IPR050462">
    <property type="entry name" value="Retroviral_Gag-Pol_poly"/>
</dbReference>
<keyword evidence="5" id="KW-0479">Metal-binding</keyword>
<dbReference type="InterPro" id="IPR008919">
    <property type="entry name" value="Retrov_capsid_N"/>
</dbReference>
<comment type="subcellular location">
    <subcellularLocation>
        <location evidence="1">Host cell membrane</location>
    </subcellularLocation>
</comment>